<dbReference type="PANTHER" id="PTHR43651">
    <property type="entry name" value="1,4-ALPHA-GLUCAN-BRANCHING ENZYME"/>
    <property type="match status" value="1"/>
</dbReference>
<dbReference type="InterPro" id="IPR017853">
    <property type="entry name" value="GH"/>
</dbReference>
<feature type="active site" description="Nucleophile" evidence="15">
    <location>
        <position position="258"/>
    </location>
</feature>
<comment type="pathway">
    <text evidence="2 14">Glycan biosynthesis; trehalose biosynthesis.</text>
</comment>
<dbReference type="Pfam" id="PF02922">
    <property type="entry name" value="CBM_48"/>
    <property type="match status" value="1"/>
</dbReference>
<evidence type="ECO:0000256" key="15">
    <source>
        <dbReference type="PIRSR" id="PIRSR006337-1"/>
    </source>
</evidence>
<evidence type="ECO:0000313" key="19">
    <source>
        <dbReference type="Proteomes" id="UP001143328"/>
    </source>
</evidence>
<dbReference type="Gene3D" id="3.20.20.80">
    <property type="entry name" value="Glycosidases"/>
    <property type="match status" value="1"/>
</dbReference>
<evidence type="ECO:0000256" key="5">
    <source>
        <dbReference type="ARBA" id="ARBA00015938"/>
    </source>
</evidence>
<evidence type="ECO:0000259" key="17">
    <source>
        <dbReference type="SMART" id="SM00642"/>
    </source>
</evidence>
<keyword evidence="19" id="KW-1185">Reference proteome</keyword>
<dbReference type="InterPro" id="IPR014756">
    <property type="entry name" value="Ig_E-set"/>
</dbReference>
<dbReference type="SUPFAM" id="SSF81296">
    <property type="entry name" value="E set domains"/>
    <property type="match status" value="1"/>
</dbReference>
<dbReference type="EMBL" id="BSFN01000007">
    <property type="protein sequence ID" value="GLK89799.1"/>
    <property type="molecule type" value="Genomic_DNA"/>
</dbReference>
<dbReference type="Proteomes" id="UP001143328">
    <property type="component" value="Unassembled WGS sequence"/>
</dbReference>
<evidence type="ECO:0000256" key="3">
    <source>
        <dbReference type="ARBA" id="ARBA00008061"/>
    </source>
</evidence>
<evidence type="ECO:0000256" key="10">
    <source>
        <dbReference type="ARBA" id="ARBA00032057"/>
    </source>
</evidence>
<evidence type="ECO:0000256" key="9">
    <source>
        <dbReference type="ARBA" id="ARBA00023295"/>
    </source>
</evidence>
<dbReference type="InterPro" id="IPR044901">
    <property type="entry name" value="Trehalose_TreZ_E-set_sf"/>
</dbReference>
<protein>
    <recommendedName>
        <fullName evidence="5 13">Malto-oligosyltrehalose trehalohydrolase</fullName>
        <shortName evidence="14">MTHase</shortName>
        <ecNumber evidence="4 13">3.2.1.141</ecNumber>
    </recommendedName>
    <alternativeName>
        <fullName evidence="11 14">4-alpha-D-((1-&gt;4)-alpha-D-glucano)trehalose trehalohydrolase</fullName>
    </alternativeName>
    <alternativeName>
        <fullName evidence="10 14">Maltooligosyl trehalose trehalohydrolase</fullName>
    </alternativeName>
</protein>
<dbReference type="SUPFAM" id="SSF51445">
    <property type="entry name" value="(Trans)glycosidases"/>
    <property type="match status" value="1"/>
</dbReference>
<reference evidence="18" key="2">
    <citation type="submission" date="2023-01" db="EMBL/GenBank/DDBJ databases">
        <authorList>
            <person name="Sun Q."/>
            <person name="Evtushenko L."/>
        </authorList>
    </citation>
    <scope>NUCLEOTIDE SEQUENCE</scope>
    <source>
        <strain evidence="18">VKM B-2935</strain>
    </source>
</reference>
<evidence type="ECO:0000256" key="8">
    <source>
        <dbReference type="ARBA" id="ARBA00023277"/>
    </source>
</evidence>
<comment type="caution">
    <text evidence="18">The sequence shown here is derived from an EMBL/GenBank/DDBJ whole genome shotgun (WGS) entry which is preliminary data.</text>
</comment>
<dbReference type="NCBIfam" id="TIGR02402">
    <property type="entry name" value="trehalose_TreZ"/>
    <property type="match status" value="1"/>
</dbReference>
<keyword evidence="9 14" id="KW-0326">Glycosidase</keyword>
<evidence type="ECO:0000256" key="11">
    <source>
        <dbReference type="ARBA" id="ARBA00033284"/>
    </source>
</evidence>
<evidence type="ECO:0000256" key="2">
    <source>
        <dbReference type="ARBA" id="ARBA00005199"/>
    </source>
</evidence>
<organism evidence="18 19">
    <name type="scientific">Pseudomonas turukhanskensis</name>
    <dbReference type="NCBI Taxonomy" id="1806536"/>
    <lineage>
        <taxon>Bacteria</taxon>
        <taxon>Pseudomonadati</taxon>
        <taxon>Pseudomonadota</taxon>
        <taxon>Gammaproteobacteria</taxon>
        <taxon>Pseudomonadales</taxon>
        <taxon>Pseudomonadaceae</taxon>
        <taxon>Pseudomonas</taxon>
    </lineage>
</organism>
<comment type="similarity">
    <text evidence="3 14">Belongs to the glycosyl hydrolase 13 family.</text>
</comment>
<evidence type="ECO:0000256" key="4">
    <source>
        <dbReference type="ARBA" id="ARBA00012268"/>
    </source>
</evidence>
<proteinExistence type="inferred from homology"/>
<keyword evidence="6" id="KW-0963">Cytoplasm</keyword>
<evidence type="ECO:0000256" key="1">
    <source>
        <dbReference type="ARBA" id="ARBA00004496"/>
    </source>
</evidence>
<name>A0A9W6NFK4_9PSED</name>
<dbReference type="Pfam" id="PF00128">
    <property type="entry name" value="Alpha-amylase"/>
    <property type="match status" value="1"/>
</dbReference>
<dbReference type="GO" id="GO:0033942">
    <property type="term" value="F:4-alpha-D-(1-&gt;4)-alpha-D-glucanotrehalose trehalohydrolase activity"/>
    <property type="evidence" value="ECO:0007669"/>
    <property type="project" value="UniProtKB-EC"/>
</dbReference>
<comment type="subcellular location">
    <subcellularLocation>
        <location evidence="1 15">Cytoplasm</location>
    </subcellularLocation>
</comment>
<dbReference type="InterPro" id="IPR022567">
    <property type="entry name" value="DUF3459"/>
</dbReference>
<evidence type="ECO:0000256" key="13">
    <source>
        <dbReference type="NCBIfam" id="TIGR02402"/>
    </source>
</evidence>
<evidence type="ECO:0000256" key="12">
    <source>
        <dbReference type="ARBA" id="ARBA00034013"/>
    </source>
</evidence>
<dbReference type="InterPro" id="IPR013783">
    <property type="entry name" value="Ig-like_fold"/>
</dbReference>
<feature type="domain" description="Glycosyl hydrolase family 13 catalytic" evidence="17">
    <location>
        <begin position="92"/>
        <end position="447"/>
    </location>
</feature>
<dbReference type="PIRSF" id="PIRSF006337">
    <property type="entry name" value="Trehalose_TreZ"/>
    <property type="match status" value="1"/>
</dbReference>
<dbReference type="CDD" id="cd02853">
    <property type="entry name" value="E_set_MTHase_like_N"/>
    <property type="match status" value="1"/>
</dbReference>
<accession>A0A9W6NFK4</accession>
<evidence type="ECO:0000256" key="14">
    <source>
        <dbReference type="PIRNR" id="PIRNR006337"/>
    </source>
</evidence>
<feature type="site" description="Transition state stabilizer" evidence="16">
    <location>
        <position position="380"/>
    </location>
</feature>
<gene>
    <name evidence="18" type="ORF">GCM10017655_28610</name>
</gene>
<comment type="catalytic activity">
    <reaction evidence="12 14">
        <text>hydrolysis of (1-&gt;4)-alpha-D-glucosidic linkage in 4-alpha-D-[(1-&gt;4)-alpha-D-glucanosyl]n trehalose to yield trehalose and (1-&gt;4)-alpha-D-glucan.</text>
        <dbReference type="EC" id="3.2.1.141"/>
    </reaction>
</comment>
<dbReference type="AlphaFoldDB" id="A0A9W6NFK4"/>
<dbReference type="CDD" id="cd11325">
    <property type="entry name" value="AmyAc_GTHase"/>
    <property type="match status" value="1"/>
</dbReference>
<evidence type="ECO:0000256" key="6">
    <source>
        <dbReference type="ARBA" id="ARBA00022490"/>
    </source>
</evidence>
<feature type="active site" description="Proton donor" evidence="15">
    <location>
        <position position="291"/>
    </location>
</feature>
<sequence>MPLPTLRPAHGALYLDEGSTRFSLWAPAANSVEVVFGDGYTQPLNKEPDGWFRRELPCPLGSAYAYRIDGEQQVPDPASRAQQNDVHGFSLLTSADSYTWQHTDWHGRPWHETVLYEVHVGLLGGYAGVEARLAELRELGVTAIELMPLNQFPGERNWGYDGVLPFAPHNTYGTPDQLRHLIDTAHGLGLMVFIDVVYNHFGPDGNYLGLYAKDFFREDISTPWGPAIDFRRPQVRDFFIENALMWVLDYKVDGLRFDAVHAISEKDFLVEMAQRLRAAVPLERHLHLVLENEHNSAELLQAGFDAQWNDDGHNALHVLLTDEHEGYYQDYAQQPTEKLARCLQEGFVYQGQKNRHGHARGEPSGHLPPTAFVLFLQNHDQVGNRAFGERLSCLCDPDALKAATVLLLLSPMIPLLFMGEEWGSRQAFLFFTDHHDELGVAVRDGRRNEFKDFAVFQDAAIRDSIPDPNKLGTFKSSLPDYAPDIDPTHQAWRIYYRKLLELRQQLIVPRLSGSHAGHVQVLGNKAVSANWTLADGSKLRIDINLSADPVTAPPLGSAARVVFGNRIDLHAAQQGLRGPFSALASLEESA</sequence>
<dbReference type="PANTHER" id="PTHR43651:SF11">
    <property type="entry name" value="MALTO-OLIGOSYLTREHALOSE TREHALOHYDROLASE"/>
    <property type="match status" value="1"/>
</dbReference>
<dbReference type="InterPro" id="IPR012768">
    <property type="entry name" value="Trehalose_TreZ"/>
</dbReference>
<dbReference type="InterPro" id="IPR004193">
    <property type="entry name" value="Glyco_hydro_13_N"/>
</dbReference>
<keyword evidence="8" id="KW-0119">Carbohydrate metabolism</keyword>
<evidence type="ECO:0000256" key="16">
    <source>
        <dbReference type="PIRSR" id="PIRSR006337-3"/>
    </source>
</evidence>
<dbReference type="Pfam" id="PF11941">
    <property type="entry name" value="DUF3459"/>
    <property type="match status" value="1"/>
</dbReference>
<dbReference type="RefSeq" id="WP_271195986.1">
    <property type="nucleotide sequence ID" value="NZ_BSFN01000007.1"/>
</dbReference>
<evidence type="ECO:0000313" key="18">
    <source>
        <dbReference type="EMBL" id="GLK89799.1"/>
    </source>
</evidence>
<dbReference type="Gene3D" id="1.10.10.760">
    <property type="entry name" value="E-set domains of sugar-utilizing enzymes"/>
    <property type="match status" value="1"/>
</dbReference>
<dbReference type="GO" id="GO:0005992">
    <property type="term" value="P:trehalose biosynthetic process"/>
    <property type="evidence" value="ECO:0007669"/>
    <property type="project" value="UniProtKB-UniRule"/>
</dbReference>
<evidence type="ECO:0000256" key="7">
    <source>
        <dbReference type="ARBA" id="ARBA00022801"/>
    </source>
</evidence>
<dbReference type="GO" id="GO:0005737">
    <property type="term" value="C:cytoplasm"/>
    <property type="evidence" value="ECO:0007669"/>
    <property type="project" value="UniProtKB-SubCell"/>
</dbReference>
<dbReference type="Gene3D" id="2.60.40.10">
    <property type="entry name" value="Immunoglobulins"/>
    <property type="match status" value="1"/>
</dbReference>
<dbReference type="InterPro" id="IPR006047">
    <property type="entry name" value="GH13_cat_dom"/>
</dbReference>
<keyword evidence="7 14" id="KW-0378">Hydrolase</keyword>
<dbReference type="EC" id="3.2.1.141" evidence="4 13"/>
<reference evidence="18" key="1">
    <citation type="journal article" date="2014" name="Int. J. Syst. Evol. Microbiol.">
        <title>Complete genome sequence of Corynebacterium casei LMG S-19264T (=DSM 44701T), isolated from a smear-ripened cheese.</title>
        <authorList>
            <consortium name="US DOE Joint Genome Institute (JGI-PGF)"/>
            <person name="Walter F."/>
            <person name="Albersmeier A."/>
            <person name="Kalinowski J."/>
            <person name="Ruckert C."/>
        </authorList>
    </citation>
    <scope>NUCLEOTIDE SEQUENCE</scope>
    <source>
        <strain evidence="18">VKM B-2935</strain>
    </source>
</reference>
<dbReference type="SMART" id="SM00642">
    <property type="entry name" value="Aamy"/>
    <property type="match status" value="1"/>
</dbReference>